<dbReference type="EMBL" id="JAPFFF010000012">
    <property type="protein sequence ID" value="KAK8875844.1"/>
    <property type="molecule type" value="Genomic_DNA"/>
</dbReference>
<evidence type="ECO:0000256" key="3">
    <source>
        <dbReference type="ARBA" id="ARBA00023239"/>
    </source>
</evidence>
<dbReference type="PANTHER" id="PTHR48078:SF19">
    <property type="entry name" value="ACT DOMAIN-CONTAINING PROTEIN"/>
    <property type="match status" value="1"/>
</dbReference>
<dbReference type="CDD" id="cd01562">
    <property type="entry name" value="Thr-dehyd"/>
    <property type="match status" value="1"/>
</dbReference>
<evidence type="ECO:0000313" key="5">
    <source>
        <dbReference type="EMBL" id="KAK8875844.1"/>
    </source>
</evidence>
<dbReference type="PANTHER" id="PTHR48078">
    <property type="entry name" value="THREONINE DEHYDRATASE, MITOCHONDRIAL-RELATED"/>
    <property type="match status" value="1"/>
</dbReference>
<reference evidence="5 6" key="1">
    <citation type="submission" date="2024-04" db="EMBL/GenBank/DDBJ databases">
        <title>Tritrichomonas musculus Genome.</title>
        <authorList>
            <person name="Alves-Ferreira E."/>
            <person name="Grigg M."/>
            <person name="Lorenzi H."/>
            <person name="Galac M."/>
        </authorList>
    </citation>
    <scope>NUCLEOTIDE SEQUENCE [LARGE SCALE GENOMIC DNA]</scope>
    <source>
        <strain evidence="5 6">EAF2021</strain>
    </source>
</reference>
<name>A0ABR2JDB9_9EUKA</name>
<evidence type="ECO:0000256" key="2">
    <source>
        <dbReference type="ARBA" id="ARBA00022898"/>
    </source>
</evidence>
<evidence type="ECO:0000256" key="1">
    <source>
        <dbReference type="ARBA" id="ARBA00001933"/>
    </source>
</evidence>
<comment type="cofactor">
    <cofactor evidence="1">
        <name>pyridoxal 5'-phosphate</name>
        <dbReference type="ChEBI" id="CHEBI:597326"/>
    </cofactor>
</comment>
<dbReference type="Gene3D" id="3.40.50.1100">
    <property type="match status" value="2"/>
</dbReference>
<accession>A0ABR2JDB9</accession>
<dbReference type="InterPro" id="IPR001926">
    <property type="entry name" value="TrpB-like_PALP"/>
</dbReference>
<gene>
    <name evidence="5" type="ORF">M9Y10_006019</name>
</gene>
<dbReference type="InterPro" id="IPR050147">
    <property type="entry name" value="Ser/Thr_Dehydratase"/>
</dbReference>
<evidence type="ECO:0000313" key="6">
    <source>
        <dbReference type="Proteomes" id="UP001470230"/>
    </source>
</evidence>
<dbReference type="InterPro" id="IPR036052">
    <property type="entry name" value="TrpB-like_PALP_sf"/>
</dbReference>
<keyword evidence="2" id="KW-0663">Pyridoxal phosphate</keyword>
<dbReference type="Pfam" id="PF00291">
    <property type="entry name" value="PALP"/>
    <property type="match status" value="1"/>
</dbReference>
<evidence type="ECO:0000259" key="4">
    <source>
        <dbReference type="Pfam" id="PF00291"/>
    </source>
</evidence>
<proteinExistence type="predicted"/>
<feature type="domain" description="Tryptophan synthase beta chain-like PALP" evidence="4">
    <location>
        <begin position="28"/>
        <end position="318"/>
    </location>
</feature>
<organism evidence="5 6">
    <name type="scientific">Tritrichomonas musculus</name>
    <dbReference type="NCBI Taxonomy" id="1915356"/>
    <lineage>
        <taxon>Eukaryota</taxon>
        <taxon>Metamonada</taxon>
        <taxon>Parabasalia</taxon>
        <taxon>Tritrichomonadida</taxon>
        <taxon>Tritrichomonadidae</taxon>
        <taxon>Tritrichomonas</taxon>
    </lineage>
</organism>
<dbReference type="SUPFAM" id="SSF53686">
    <property type="entry name" value="Tryptophan synthase beta subunit-like PLP-dependent enzymes"/>
    <property type="match status" value="1"/>
</dbReference>
<keyword evidence="3" id="KW-0456">Lyase</keyword>
<protein>
    <recommendedName>
        <fullName evidence="4">Tryptophan synthase beta chain-like PALP domain-containing protein</fullName>
    </recommendedName>
</protein>
<dbReference type="Proteomes" id="UP001470230">
    <property type="component" value="Unassembled WGS sequence"/>
</dbReference>
<comment type="caution">
    <text evidence="5">The sequence shown here is derived from an EMBL/GenBank/DDBJ whole genome shotgun (WGS) entry which is preliminary data.</text>
</comment>
<keyword evidence="6" id="KW-1185">Reference proteome</keyword>
<sequence length="422" mass="46637">MADEPVDLDKVITLNDVYEARESMKNSGIIETELYDSDNLQAVTGCKLFLKLELQQRCRSFKSRGAYNKIRKLKPGSTVCTVSSGNHSQGIAYAAQKCKCKAIIYMSQAASPDKISATKAYGASVTLVGNNFDEAFQALEEDMKKHPDWVFVSPYDDADVIAGNGTLGLEILDQCPNVQTVVVPVGGGGLISGVAYVLKKLKPDIRIVGVQMKSSPYAYYKWRNHKYSTNDVVQKESRTPLADGIAIRNTGSLNLPFIYQLVDEFVIVKEDDVALAVSLLAERGKLISEGAGAVAFAAIRSKKIDVKDDEVVVAIVSGGNISLQMLARCIDRALFLNGTRKSLQVILPYGTNYIYQMTKVLVDNHAEILSCENVSHVDTVANKEHYSVVIDIANPNSMDVIEEEFKKRRWHLVVEKTEYYDD</sequence>